<evidence type="ECO:0000256" key="2">
    <source>
        <dbReference type="ARBA" id="ARBA00022630"/>
    </source>
</evidence>
<keyword evidence="4" id="KW-0521">NADP</keyword>
<reference evidence="9" key="1">
    <citation type="journal article" date="2019" name="Int. J. Syst. Evol. Microbiol.">
        <title>The Global Catalogue of Microorganisms (GCM) 10K type strain sequencing project: providing services to taxonomists for standard genome sequencing and annotation.</title>
        <authorList>
            <consortium name="The Broad Institute Genomics Platform"/>
            <consortium name="The Broad Institute Genome Sequencing Center for Infectious Disease"/>
            <person name="Wu L."/>
            <person name="Ma J."/>
        </authorList>
    </citation>
    <scope>NUCLEOTIDE SEQUENCE [LARGE SCALE GENOMIC DNA]</scope>
    <source>
        <strain evidence="9">CCUG 59858</strain>
    </source>
</reference>
<evidence type="ECO:0000313" key="9">
    <source>
        <dbReference type="Proteomes" id="UP001595758"/>
    </source>
</evidence>
<dbReference type="SUPFAM" id="SSF51905">
    <property type="entry name" value="FAD/NAD(P)-binding domain"/>
    <property type="match status" value="1"/>
</dbReference>
<dbReference type="Pfam" id="PF01494">
    <property type="entry name" value="FAD_binding_3"/>
    <property type="match status" value="2"/>
</dbReference>
<organism evidence="8 9">
    <name type="scientific">Legionella dresdenensis</name>
    <dbReference type="NCBI Taxonomy" id="450200"/>
    <lineage>
        <taxon>Bacteria</taxon>
        <taxon>Pseudomonadati</taxon>
        <taxon>Pseudomonadota</taxon>
        <taxon>Gammaproteobacteria</taxon>
        <taxon>Legionellales</taxon>
        <taxon>Legionellaceae</taxon>
        <taxon>Legionella</taxon>
    </lineage>
</organism>
<keyword evidence="5" id="KW-0560">Oxidoreductase</keyword>
<gene>
    <name evidence="8" type="ORF">ACFORL_01605</name>
</gene>
<dbReference type="EMBL" id="JBHSAB010000001">
    <property type="protein sequence ID" value="MFC3907776.1"/>
    <property type="molecule type" value="Genomic_DNA"/>
</dbReference>
<comment type="caution">
    <text evidence="8">The sequence shown here is derived from an EMBL/GenBank/DDBJ whole genome shotgun (WGS) entry which is preliminary data.</text>
</comment>
<protein>
    <submittedName>
        <fullName evidence="8">FAD-dependent oxidoreductase</fullName>
    </submittedName>
</protein>
<evidence type="ECO:0000256" key="5">
    <source>
        <dbReference type="ARBA" id="ARBA00023002"/>
    </source>
</evidence>
<evidence type="ECO:0000256" key="3">
    <source>
        <dbReference type="ARBA" id="ARBA00022827"/>
    </source>
</evidence>
<evidence type="ECO:0000256" key="1">
    <source>
        <dbReference type="ARBA" id="ARBA00001974"/>
    </source>
</evidence>
<dbReference type="InterPro" id="IPR036188">
    <property type="entry name" value="FAD/NAD-bd_sf"/>
</dbReference>
<dbReference type="Gene3D" id="3.50.50.60">
    <property type="entry name" value="FAD/NAD(P)-binding domain"/>
    <property type="match status" value="1"/>
</dbReference>
<evidence type="ECO:0000259" key="7">
    <source>
        <dbReference type="Pfam" id="PF01494"/>
    </source>
</evidence>
<keyword evidence="6" id="KW-0503">Monooxygenase</keyword>
<feature type="domain" description="FAD-binding" evidence="7">
    <location>
        <begin position="4"/>
        <end position="174"/>
    </location>
</feature>
<accession>A0ABV8CC51</accession>
<dbReference type="Proteomes" id="UP001595758">
    <property type="component" value="Unassembled WGS sequence"/>
</dbReference>
<keyword evidence="2" id="KW-0285">Flavoprotein</keyword>
<keyword evidence="9" id="KW-1185">Reference proteome</keyword>
<evidence type="ECO:0000313" key="8">
    <source>
        <dbReference type="EMBL" id="MFC3907776.1"/>
    </source>
</evidence>
<dbReference type="PRINTS" id="PR00420">
    <property type="entry name" value="RNGMNOXGNASE"/>
</dbReference>
<dbReference type="PANTHER" id="PTHR46028">
    <property type="entry name" value="KYNURENINE 3-MONOOXYGENASE"/>
    <property type="match status" value="1"/>
</dbReference>
<name>A0ABV8CC51_9GAMM</name>
<dbReference type="InterPro" id="IPR002938">
    <property type="entry name" value="FAD-bd"/>
</dbReference>
<comment type="cofactor">
    <cofactor evidence="1">
        <name>FAD</name>
        <dbReference type="ChEBI" id="CHEBI:57692"/>
    </cofactor>
</comment>
<proteinExistence type="predicted"/>
<dbReference type="RefSeq" id="WP_382340443.1">
    <property type="nucleotide sequence ID" value="NZ_JBHSAB010000001.1"/>
</dbReference>
<feature type="domain" description="FAD-binding" evidence="7">
    <location>
        <begin position="283"/>
        <end position="321"/>
    </location>
</feature>
<evidence type="ECO:0000256" key="6">
    <source>
        <dbReference type="ARBA" id="ARBA00023033"/>
    </source>
</evidence>
<dbReference type="PANTHER" id="PTHR46028:SF2">
    <property type="entry name" value="KYNURENINE 3-MONOOXYGENASE"/>
    <property type="match status" value="1"/>
</dbReference>
<keyword evidence="3" id="KW-0274">FAD</keyword>
<sequence>MKGVTIIGSGLAGSLLALYLARRGYHIELYESRPDLRKAAIDAGRSINLAMSCRGLTGLTEIGLRAKVTDILAPMRARAIHEESGEIKYQPFGRHNDEYINAVQRNDLNALLLNELELNPAVNLYFDTRLTKLDVHNKTLYFSQNNGEPLVRQYERLIGADGSNSFVRETLCKENLITATRTYMPHGYKELSISGASPHGLAHEHLHLWPRDSFLLLGNPNCDHSVTGSLFLPHKGKNSFAELDNELAVTRFFSQAFADVYDSMPDLTHEFLNNPTGTMSTINCSRWYYQDNCLLIGDAAHGIVPFFGQGMNCAFEDCRVLNGLLDQYHDDWQKVMPAFFELRKKNTEAVAKMSMDNYHEIQSNIRNEQFNFKKRLNMELMKRYPETYISKHVLVMFTNTPYAEAEAIGEIQEQLLNQICETTNSITEINWNTVTSFIKNYDKKLANLSAT</sequence>
<evidence type="ECO:0000256" key="4">
    <source>
        <dbReference type="ARBA" id="ARBA00022857"/>
    </source>
</evidence>